<dbReference type="InterPro" id="IPR015526">
    <property type="entry name" value="Frizzled/SFRP"/>
</dbReference>
<dbReference type="GO" id="GO:0042813">
    <property type="term" value="F:Wnt receptor activity"/>
    <property type="evidence" value="ECO:0007669"/>
    <property type="project" value="TreeGrafter"/>
</dbReference>
<dbReference type="SMART" id="SM00063">
    <property type="entry name" value="FRI"/>
    <property type="match status" value="2"/>
</dbReference>
<dbReference type="GO" id="GO:0005886">
    <property type="term" value="C:plasma membrane"/>
    <property type="evidence" value="ECO:0007669"/>
    <property type="project" value="TreeGrafter"/>
</dbReference>
<feature type="domain" description="FZ" evidence="4">
    <location>
        <begin position="1"/>
        <end position="115"/>
    </location>
</feature>
<dbReference type="PROSITE" id="PS50038">
    <property type="entry name" value="FZ"/>
    <property type="match status" value="2"/>
</dbReference>
<dbReference type="PANTHER" id="PTHR11309:SF47">
    <property type="entry name" value="FRIZZLED"/>
    <property type="match status" value="1"/>
</dbReference>
<feature type="non-terminal residue" evidence="5">
    <location>
        <position position="1"/>
    </location>
</feature>
<dbReference type="Proteomes" id="UP000271974">
    <property type="component" value="Unassembled WGS sequence"/>
</dbReference>
<evidence type="ECO:0000259" key="4">
    <source>
        <dbReference type="PROSITE" id="PS50038"/>
    </source>
</evidence>
<protein>
    <recommendedName>
        <fullName evidence="4">FZ domain-containing protein</fullName>
    </recommendedName>
</protein>
<keyword evidence="1" id="KW-0217">Developmental protein</keyword>
<evidence type="ECO:0000256" key="1">
    <source>
        <dbReference type="ARBA" id="ARBA00022473"/>
    </source>
</evidence>
<feature type="disulfide bond" evidence="3">
    <location>
        <begin position="112"/>
        <end position="173"/>
    </location>
</feature>
<evidence type="ECO:0000313" key="5">
    <source>
        <dbReference type="EMBL" id="RUS72225.1"/>
    </source>
</evidence>
<dbReference type="EMBL" id="RQTK01001095">
    <property type="protein sequence ID" value="RUS72225.1"/>
    <property type="molecule type" value="Genomic_DNA"/>
</dbReference>
<dbReference type="GO" id="GO:0035567">
    <property type="term" value="P:non-canonical Wnt signaling pathway"/>
    <property type="evidence" value="ECO:0007669"/>
    <property type="project" value="TreeGrafter"/>
</dbReference>
<evidence type="ECO:0000313" key="6">
    <source>
        <dbReference type="Proteomes" id="UP000271974"/>
    </source>
</evidence>
<dbReference type="GO" id="GO:0017147">
    <property type="term" value="F:Wnt-protein binding"/>
    <property type="evidence" value="ECO:0007669"/>
    <property type="project" value="TreeGrafter"/>
</dbReference>
<dbReference type="AlphaFoldDB" id="A0A3S1AU78"/>
<dbReference type="SUPFAM" id="SSF63501">
    <property type="entry name" value="Frizzled cysteine-rich domain"/>
    <property type="match status" value="2"/>
</dbReference>
<dbReference type="Gene3D" id="1.10.2000.10">
    <property type="entry name" value="Frizzled cysteine-rich domain"/>
    <property type="match status" value="2"/>
</dbReference>
<comment type="caution">
    <text evidence="3">Lacks conserved residue(s) required for the propagation of feature annotation.</text>
</comment>
<dbReference type="Pfam" id="PF01392">
    <property type="entry name" value="Fz"/>
    <property type="match status" value="2"/>
</dbReference>
<gene>
    <name evidence="5" type="ORF">EGW08_020013</name>
</gene>
<proteinExistence type="predicted"/>
<comment type="caution">
    <text evidence="5">The sequence shown here is derived from an EMBL/GenBank/DDBJ whole genome shotgun (WGS) entry which is preliminary data.</text>
</comment>
<dbReference type="PANTHER" id="PTHR11309">
    <property type="entry name" value="FRIZZLED"/>
    <property type="match status" value="1"/>
</dbReference>
<reference evidence="5 6" key="1">
    <citation type="submission" date="2019-01" db="EMBL/GenBank/DDBJ databases">
        <title>A draft genome assembly of the solar-powered sea slug Elysia chlorotica.</title>
        <authorList>
            <person name="Cai H."/>
            <person name="Li Q."/>
            <person name="Fang X."/>
            <person name="Li J."/>
            <person name="Curtis N.E."/>
            <person name="Altenburger A."/>
            <person name="Shibata T."/>
            <person name="Feng M."/>
            <person name="Maeda T."/>
            <person name="Schwartz J.A."/>
            <person name="Shigenobu S."/>
            <person name="Lundholm N."/>
            <person name="Nishiyama T."/>
            <person name="Yang H."/>
            <person name="Hasebe M."/>
            <person name="Li S."/>
            <person name="Pierce S.K."/>
            <person name="Wang J."/>
        </authorList>
    </citation>
    <scope>NUCLEOTIDE SEQUENCE [LARGE SCALE GENOMIC DNA]</scope>
    <source>
        <strain evidence="5">EC2010</strain>
        <tissue evidence="5">Whole organism of an adult</tissue>
    </source>
</reference>
<dbReference type="CDD" id="cd07066">
    <property type="entry name" value="CRD_FZ"/>
    <property type="match status" value="1"/>
</dbReference>
<dbReference type="InterPro" id="IPR036790">
    <property type="entry name" value="Frizzled_dom_sf"/>
</dbReference>
<feature type="disulfide bond" evidence="3">
    <location>
        <begin position="120"/>
        <end position="166"/>
    </location>
</feature>
<dbReference type="InterPro" id="IPR020067">
    <property type="entry name" value="Frizzled_dom"/>
</dbReference>
<dbReference type="GO" id="GO:0060070">
    <property type="term" value="P:canonical Wnt signaling pathway"/>
    <property type="evidence" value="ECO:0007669"/>
    <property type="project" value="TreeGrafter"/>
</dbReference>
<keyword evidence="6" id="KW-1185">Reference proteome</keyword>
<keyword evidence="2 3" id="KW-1015">Disulfide bond</keyword>
<evidence type="ECO:0000256" key="2">
    <source>
        <dbReference type="ARBA" id="ARBA00023157"/>
    </source>
</evidence>
<name>A0A3S1AU78_ELYCH</name>
<feature type="domain" description="FZ" evidence="4">
    <location>
        <begin position="107"/>
        <end position="216"/>
    </location>
</feature>
<sequence length="216" mass="24438">IGYDMTNFPNSLNHSTVEDAAREISQFAPLVKTGCSPQLQPFLCSMHFPQCRETEQVLPCRSLCLQARSGCEELMNRFGFQWPEELSCDRLPESGNCFYPGMSSSSSHASTCERFSNRMCPDMGYNMTRLPNALGHKTVLSAKTNLQMWSPLINSKCSPQFEPFLCSMHFPQCSEAEQVLPCRSLCLQVRSGCEELMNRFGFPWPEELRAGHIQTD</sequence>
<feature type="disulfide bond" evidence="3">
    <location>
        <begin position="64"/>
        <end position="88"/>
    </location>
</feature>
<dbReference type="STRING" id="188477.A0A3S1AU78"/>
<evidence type="ECO:0000256" key="3">
    <source>
        <dbReference type="PROSITE-ProRule" id="PRU00090"/>
    </source>
</evidence>
<accession>A0A3S1AU78</accession>
<dbReference type="OrthoDB" id="10053709at2759"/>
<organism evidence="5 6">
    <name type="scientific">Elysia chlorotica</name>
    <name type="common">Eastern emerald elysia</name>
    <name type="synonym">Sea slug</name>
    <dbReference type="NCBI Taxonomy" id="188477"/>
    <lineage>
        <taxon>Eukaryota</taxon>
        <taxon>Metazoa</taxon>
        <taxon>Spiralia</taxon>
        <taxon>Lophotrochozoa</taxon>
        <taxon>Mollusca</taxon>
        <taxon>Gastropoda</taxon>
        <taxon>Heterobranchia</taxon>
        <taxon>Euthyneura</taxon>
        <taxon>Panpulmonata</taxon>
        <taxon>Sacoglossa</taxon>
        <taxon>Placobranchoidea</taxon>
        <taxon>Plakobranchidae</taxon>
        <taxon>Elysia</taxon>
    </lineage>
</organism>